<dbReference type="EMBL" id="BFEA01000016">
    <property type="protein sequence ID" value="GBG60969.1"/>
    <property type="molecule type" value="Genomic_DNA"/>
</dbReference>
<evidence type="ECO:0000313" key="1">
    <source>
        <dbReference type="EMBL" id="GBG60969.1"/>
    </source>
</evidence>
<accession>A0A388JT22</accession>
<dbReference type="Gramene" id="GBG60969">
    <property type="protein sequence ID" value="GBG60969"/>
    <property type="gene ID" value="CBR_g18567"/>
</dbReference>
<name>A0A388JT22_CHABU</name>
<protein>
    <submittedName>
        <fullName evidence="1">Uncharacterized protein</fullName>
    </submittedName>
</protein>
<sequence length="90" mass="9700">MPGCYLFCVESPSQVCDISVEKNTSLQFDDLCVHKCLVLVLVSAPAGGGRRCVHPSIHPQAAVRQAAMWLGFSVEGGFPCEEQGCNDFLV</sequence>
<comment type="caution">
    <text evidence="1">The sequence shown here is derived from an EMBL/GenBank/DDBJ whole genome shotgun (WGS) entry which is preliminary data.</text>
</comment>
<evidence type="ECO:0000313" key="2">
    <source>
        <dbReference type="Proteomes" id="UP000265515"/>
    </source>
</evidence>
<reference evidence="1 2" key="1">
    <citation type="journal article" date="2018" name="Cell">
        <title>The Chara Genome: Secondary Complexity and Implications for Plant Terrestrialization.</title>
        <authorList>
            <person name="Nishiyama T."/>
            <person name="Sakayama H."/>
            <person name="Vries J.D."/>
            <person name="Buschmann H."/>
            <person name="Saint-Marcoux D."/>
            <person name="Ullrich K.K."/>
            <person name="Haas F.B."/>
            <person name="Vanderstraeten L."/>
            <person name="Becker D."/>
            <person name="Lang D."/>
            <person name="Vosolsobe S."/>
            <person name="Rombauts S."/>
            <person name="Wilhelmsson P.K.I."/>
            <person name="Janitza P."/>
            <person name="Kern R."/>
            <person name="Heyl A."/>
            <person name="Rumpler F."/>
            <person name="Villalobos L.I.A.C."/>
            <person name="Clay J.M."/>
            <person name="Skokan R."/>
            <person name="Toyoda A."/>
            <person name="Suzuki Y."/>
            <person name="Kagoshima H."/>
            <person name="Schijlen E."/>
            <person name="Tajeshwar N."/>
            <person name="Catarino B."/>
            <person name="Hetherington A.J."/>
            <person name="Saltykova A."/>
            <person name="Bonnot C."/>
            <person name="Breuninger H."/>
            <person name="Symeonidi A."/>
            <person name="Radhakrishnan G.V."/>
            <person name="Van Nieuwerburgh F."/>
            <person name="Deforce D."/>
            <person name="Chang C."/>
            <person name="Karol K.G."/>
            <person name="Hedrich R."/>
            <person name="Ulvskov P."/>
            <person name="Glockner G."/>
            <person name="Delwiche C.F."/>
            <person name="Petrasek J."/>
            <person name="Van de Peer Y."/>
            <person name="Friml J."/>
            <person name="Beilby M."/>
            <person name="Dolan L."/>
            <person name="Kohara Y."/>
            <person name="Sugano S."/>
            <person name="Fujiyama A."/>
            <person name="Delaux P.-M."/>
            <person name="Quint M."/>
            <person name="TheiBen G."/>
            <person name="Hagemann M."/>
            <person name="Harholt J."/>
            <person name="Dunand C."/>
            <person name="Zachgo S."/>
            <person name="Langdale J."/>
            <person name="Maumus F."/>
            <person name="Straeten D.V.D."/>
            <person name="Gould S.B."/>
            <person name="Rensing S.A."/>
        </authorList>
    </citation>
    <scope>NUCLEOTIDE SEQUENCE [LARGE SCALE GENOMIC DNA]</scope>
    <source>
        <strain evidence="1 2">S276</strain>
    </source>
</reference>
<dbReference type="AlphaFoldDB" id="A0A388JT22"/>
<proteinExistence type="predicted"/>
<keyword evidence="2" id="KW-1185">Reference proteome</keyword>
<organism evidence="1 2">
    <name type="scientific">Chara braunii</name>
    <name type="common">Braun's stonewort</name>
    <dbReference type="NCBI Taxonomy" id="69332"/>
    <lineage>
        <taxon>Eukaryota</taxon>
        <taxon>Viridiplantae</taxon>
        <taxon>Streptophyta</taxon>
        <taxon>Charophyceae</taxon>
        <taxon>Charales</taxon>
        <taxon>Characeae</taxon>
        <taxon>Chara</taxon>
    </lineage>
</organism>
<gene>
    <name evidence="1" type="ORF">CBR_g18567</name>
</gene>
<dbReference type="Proteomes" id="UP000265515">
    <property type="component" value="Unassembled WGS sequence"/>
</dbReference>